<evidence type="ECO:0000256" key="3">
    <source>
        <dbReference type="ARBA" id="ARBA00022840"/>
    </source>
</evidence>
<name>A0ABR2HF99_9EUKA</name>
<sequence length="1395" mass="162875">MIQSNEKEEYEFILGQNGQKEYFVKLIGEPYCRCKYVSKETILNSPNGEKLITRYLHSANHKTSPPFYDECYDIPDHIIQKKENLYLVKWTHLFYDQLTWEKKPDKQLLSTFRSRKSSNFPQTRLPSNEISLDNSFLPVEKFALYQDFNTPFDVVEEVQFLCTAVQTDDVTISEVDYNQKSIFSTASFIHYLYQKMLDTGPYLIVVDKREFDEWYDFLNRSKELTTLAYNGTVQSRKTIREIDFISEDESTLYFHILITIPNILEADINYLQQIEWKYCFFHYLCDTPNIFSNCMNNLQQLKILRKIIYQPIDQKTIIPRAQAINTAFETSIFKESFNTKSCEDFIQFIQKSKISSTKKVESTYFYIVECPMSDIQKKVCRYLLSENICLESPEKSNFFIIARLFYYAIQHPFIIPGIESKLINESVLLASTKMRVMRRIIYDAQLEIEESGNLQSILICTQIPEMFRIINDFLDDTYPEESNIRAFLETDAKPLNNLSLFSSLTNLNTNTQSSFKYIDIIIIFDGKLKHWEKMLDSKISQSSRIYKLESLDSREIEIGKEPSPTDQDICKTIALQIMIPTGKISPREILEANISFDMINDDQHSSSFAVNSFTGEDFWQKFVKTSEFTKFKMILNSNKPRQNINTHVELNASNNGNTNSNSKKKYQKNQKNQKKQAQTQNVVNNEDQINVVTISLYQRRQFVRSLISFGWGKWDKIINSVGFELSEETCRKICLNIFILLKYEKAKTKYNKNKKIKNDKKASPELNFVSNFYRDFLLQIKTDNAAYPKASGLNPNNFKEMLRNDKAFITDELPFDFFERIFQLDCLNHFFESNLYDQNDINNFNLIPFQSSKPESWWTEEHDKALLYGIWKHGYGNYISFMMNDNTEYFQEEEAETDTDIRINFGSYEKLLKEIAISNVSFNALNKRGLELLSFITSFIMNDLSRRSNNLTKTLPNWTDEEQEMVISYILTNGLNFNSNKEINEIVSKMVIDENGDQNTIETKNQDENQNENKEQENPHEEEEEEAKIESEDIKIEKENQNEIENQNQNEKENLTEKENFNEEDKIDDNCQIPNKTKEEIVELFQIIRREIIHPNPDEGGLSYFTALRIRIRGLVMRFLHEYVSHINSNSLFYFYNHIPKLIIGSYYFSPELEHEFLLEIESKGFGDFQSVLSVQAFSKITDLQFLAYMKDEYRVILRMNTLSQIAVREGLFSNEQLASDEEFEKLFGLTLPLNISPSCTVHSFGKIAPNKPSFHTERYIYPIGFKSSRQSPSITNPGVKAKWFSEIINVEDTPLFRVWQEGSSDIFFEGPTPTAAWVKALKASKHDSNPSISGPDSFLLTNHIVAYFIQKMPGASACKNYIMKKYDDDPIVVQFLKLNSVQGSNNDEGSDNNN</sequence>
<evidence type="ECO:0000256" key="5">
    <source>
        <dbReference type="SAM" id="MobiDB-lite"/>
    </source>
</evidence>
<accession>A0ABR2HF99</accession>
<dbReference type="SUPFAM" id="SSF54160">
    <property type="entry name" value="Chromo domain-like"/>
    <property type="match status" value="1"/>
</dbReference>
<organism evidence="6 7">
    <name type="scientific">Tritrichomonas musculus</name>
    <dbReference type="NCBI Taxonomy" id="1915356"/>
    <lineage>
        <taxon>Eukaryota</taxon>
        <taxon>Metamonada</taxon>
        <taxon>Parabasalia</taxon>
        <taxon>Tritrichomonadida</taxon>
        <taxon>Tritrichomonadidae</taxon>
        <taxon>Tritrichomonas</taxon>
    </lineage>
</organism>
<keyword evidence="2" id="KW-0547">Nucleotide-binding</keyword>
<dbReference type="InterPro" id="IPR003889">
    <property type="entry name" value="FYrich_C"/>
</dbReference>
<dbReference type="Gene3D" id="1.10.10.60">
    <property type="entry name" value="Homeodomain-like"/>
    <property type="match status" value="1"/>
</dbReference>
<keyword evidence="4" id="KW-0539">Nucleus</keyword>
<dbReference type="Gene3D" id="3.40.50.300">
    <property type="entry name" value="P-loop containing nucleotide triphosphate hydrolases"/>
    <property type="match status" value="1"/>
</dbReference>
<dbReference type="PROSITE" id="PS51542">
    <property type="entry name" value="FYRN"/>
    <property type="match status" value="1"/>
</dbReference>
<evidence type="ECO:0008006" key="8">
    <source>
        <dbReference type="Google" id="ProtNLM"/>
    </source>
</evidence>
<evidence type="ECO:0000256" key="4">
    <source>
        <dbReference type="ARBA" id="ARBA00023242"/>
    </source>
</evidence>
<feature type="compositionally biased region" description="Basic and acidic residues" evidence="5">
    <location>
        <begin position="1028"/>
        <end position="1041"/>
    </location>
</feature>
<dbReference type="PANTHER" id="PTHR45623">
    <property type="entry name" value="CHROMODOMAIN-HELICASE-DNA-BINDING PROTEIN 3-RELATED-RELATED"/>
    <property type="match status" value="1"/>
</dbReference>
<feature type="compositionally biased region" description="Basic and acidic residues" evidence="5">
    <location>
        <begin position="1050"/>
        <end position="1064"/>
    </location>
</feature>
<feature type="compositionally biased region" description="Basic residues" evidence="5">
    <location>
        <begin position="662"/>
        <end position="674"/>
    </location>
</feature>
<dbReference type="InterPro" id="IPR003888">
    <property type="entry name" value="FYrich_N"/>
</dbReference>
<dbReference type="Gene3D" id="3.30.160.360">
    <property type="match status" value="1"/>
</dbReference>
<dbReference type="InterPro" id="IPR038718">
    <property type="entry name" value="SNF2-like_sf"/>
</dbReference>
<dbReference type="InterPro" id="IPR016197">
    <property type="entry name" value="Chromo-like_dom_sf"/>
</dbReference>
<evidence type="ECO:0000313" key="6">
    <source>
        <dbReference type="EMBL" id="KAK8846085.1"/>
    </source>
</evidence>
<feature type="region of interest" description="Disordered" evidence="5">
    <location>
        <begin position="650"/>
        <end position="682"/>
    </location>
</feature>
<dbReference type="Gene3D" id="3.40.50.10810">
    <property type="entry name" value="Tandem AAA-ATPase domain"/>
    <property type="match status" value="1"/>
</dbReference>
<dbReference type="Pfam" id="PF05965">
    <property type="entry name" value="FYRC"/>
    <property type="match status" value="1"/>
</dbReference>
<feature type="compositionally biased region" description="Low complexity" evidence="5">
    <location>
        <begin position="651"/>
        <end position="661"/>
    </location>
</feature>
<evidence type="ECO:0000256" key="1">
    <source>
        <dbReference type="ARBA" id="ARBA00004123"/>
    </source>
</evidence>
<dbReference type="PROSITE" id="PS51543">
    <property type="entry name" value="FYRC"/>
    <property type="match status" value="1"/>
</dbReference>
<dbReference type="Proteomes" id="UP001470230">
    <property type="component" value="Unassembled WGS sequence"/>
</dbReference>
<proteinExistence type="predicted"/>
<comment type="caution">
    <text evidence="6">The sequence shown here is derived from an EMBL/GenBank/DDBJ whole genome shotgun (WGS) entry which is preliminary data.</text>
</comment>
<dbReference type="InterPro" id="IPR027417">
    <property type="entry name" value="P-loop_NTPase"/>
</dbReference>
<comment type="subcellular location">
    <subcellularLocation>
        <location evidence="1">Nucleus</location>
    </subcellularLocation>
</comment>
<protein>
    <recommendedName>
        <fullName evidence="8">Chromo domain-containing protein</fullName>
    </recommendedName>
</protein>
<evidence type="ECO:0000256" key="2">
    <source>
        <dbReference type="ARBA" id="ARBA00022741"/>
    </source>
</evidence>
<evidence type="ECO:0000313" key="7">
    <source>
        <dbReference type="Proteomes" id="UP001470230"/>
    </source>
</evidence>
<dbReference type="PANTHER" id="PTHR45623:SF14">
    <property type="entry name" value="CHROMODOMAIN-HELICASE-DNA-BINDING PROTEIN 1"/>
    <property type="match status" value="1"/>
</dbReference>
<feature type="compositionally biased region" description="Basic and acidic residues" evidence="5">
    <location>
        <begin position="1004"/>
        <end position="1019"/>
    </location>
</feature>
<dbReference type="EMBL" id="JAPFFF010000029">
    <property type="protein sequence ID" value="KAK8846085.1"/>
    <property type="molecule type" value="Genomic_DNA"/>
</dbReference>
<dbReference type="Pfam" id="PF05964">
    <property type="entry name" value="FYRN"/>
    <property type="match status" value="1"/>
</dbReference>
<keyword evidence="7" id="KW-1185">Reference proteome</keyword>
<keyword evidence="3" id="KW-0067">ATP-binding</keyword>
<reference evidence="6 7" key="1">
    <citation type="submission" date="2024-04" db="EMBL/GenBank/DDBJ databases">
        <title>Tritrichomonas musculus Genome.</title>
        <authorList>
            <person name="Alves-Ferreira E."/>
            <person name="Grigg M."/>
            <person name="Lorenzi H."/>
            <person name="Galac M."/>
        </authorList>
    </citation>
    <scope>NUCLEOTIDE SEQUENCE [LARGE SCALE GENOMIC DNA]</scope>
    <source>
        <strain evidence="6 7">EAF2021</strain>
    </source>
</reference>
<feature type="region of interest" description="Disordered" evidence="5">
    <location>
        <begin position="1001"/>
        <end position="1070"/>
    </location>
</feature>
<gene>
    <name evidence="6" type="ORF">M9Y10_020086</name>
</gene>